<dbReference type="PANTHER" id="PTHR34390">
    <property type="entry name" value="UPF0442 PROTEIN YJJB-RELATED"/>
    <property type="match status" value="1"/>
</dbReference>
<dbReference type="GO" id="GO:0005886">
    <property type="term" value="C:plasma membrane"/>
    <property type="evidence" value="ECO:0007669"/>
    <property type="project" value="UniProtKB-SubCell"/>
</dbReference>
<feature type="transmembrane region" description="Helical" evidence="8">
    <location>
        <begin position="6"/>
        <end position="22"/>
    </location>
</feature>
<evidence type="ECO:0000256" key="3">
    <source>
        <dbReference type="ARBA" id="ARBA00022519"/>
    </source>
</evidence>
<gene>
    <name evidence="10" type="ORF">F8153_11795</name>
</gene>
<comment type="similarity">
    <text evidence="7">Belongs to the ThrE exporter (TC 2.A.79) family.</text>
</comment>
<keyword evidence="2" id="KW-1003">Cell membrane</keyword>
<evidence type="ECO:0000259" key="9">
    <source>
        <dbReference type="Pfam" id="PF12821"/>
    </source>
</evidence>
<comment type="caution">
    <text evidence="10">The sequence shown here is derived from an EMBL/GenBank/DDBJ whole genome shotgun (WGS) entry which is preliminary data.</text>
</comment>
<feature type="transmembrane region" description="Helical" evidence="8">
    <location>
        <begin position="52"/>
        <end position="72"/>
    </location>
</feature>
<dbReference type="RefSeq" id="WP_151866553.1">
    <property type="nucleotide sequence ID" value="NZ_WBZB01000040.1"/>
</dbReference>
<keyword evidence="6 8" id="KW-0472">Membrane</keyword>
<organism evidence="10 11">
    <name type="scientific">Alkaliphilus serpentinus</name>
    <dbReference type="NCBI Taxonomy" id="1482731"/>
    <lineage>
        <taxon>Bacteria</taxon>
        <taxon>Bacillati</taxon>
        <taxon>Bacillota</taxon>
        <taxon>Clostridia</taxon>
        <taxon>Peptostreptococcales</taxon>
        <taxon>Natronincolaceae</taxon>
        <taxon>Alkaliphilus</taxon>
    </lineage>
</organism>
<evidence type="ECO:0000256" key="2">
    <source>
        <dbReference type="ARBA" id="ARBA00022475"/>
    </source>
</evidence>
<dbReference type="EMBL" id="WBZB01000040">
    <property type="protein sequence ID" value="KAB3527658.1"/>
    <property type="molecule type" value="Genomic_DNA"/>
</dbReference>
<evidence type="ECO:0000313" key="10">
    <source>
        <dbReference type="EMBL" id="KAB3527658.1"/>
    </source>
</evidence>
<evidence type="ECO:0000256" key="1">
    <source>
        <dbReference type="ARBA" id="ARBA00004651"/>
    </source>
</evidence>
<comment type="subcellular location">
    <subcellularLocation>
        <location evidence="1">Cell membrane</location>
        <topology evidence="1">Multi-pass membrane protein</topology>
    </subcellularLocation>
</comment>
<proteinExistence type="inferred from homology"/>
<keyword evidence="4 8" id="KW-0812">Transmembrane</keyword>
<dbReference type="Pfam" id="PF12821">
    <property type="entry name" value="ThrE_2"/>
    <property type="match status" value="1"/>
</dbReference>
<dbReference type="PANTHER" id="PTHR34390:SF1">
    <property type="entry name" value="SUCCINATE TRANSPORTER SUBUNIT YJJB-RELATED"/>
    <property type="match status" value="1"/>
</dbReference>
<keyword evidence="11" id="KW-1185">Reference proteome</keyword>
<evidence type="ECO:0000256" key="7">
    <source>
        <dbReference type="ARBA" id="ARBA00034125"/>
    </source>
</evidence>
<accession>A0A833HMK5</accession>
<feature type="transmembrane region" description="Helical" evidence="8">
    <location>
        <begin position="118"/>
        <end position="138"/>
    </location>
</feature>
<feature type="transmembrane region" description="Helical" evidence="8">
    <location>
        <begin position="79"/>
        <end position="98"/>
    </location>
</feature>
<evidence type="ECO:0000256" key="6">
    <source>
        <dbReference type="ARBA" id="ARBA00023136"/>
    </source>
</evidence>
<keyword evidence="3" id="KW-0997">Cell inner membrane</keyword>
<name>A0A833HMK5_9FIRM</name>
<keyword evidence="5 8" id="KW-1133">Transmembrane helix</keyword>
<dbReference type="GO" id="GO:0015744">
    <property type="term" value="P:succinate transport"/>
    <property type="evidence" value="ECO:0007669"/>
    <property type="project" value="TreeGrafter"/>
</dbReference>
<dbReference type="AlphaFoldDB" id="A0A833HMK5"/>
<dbReference type="OrthoDB" id="9810047at2"/>
<feature type="domain" description="Threonine/Serine exporter ThrE" evidence="9">
    <location>
        <begin position="8"/>
        <end position="134"/>
    </location>
</feature>
<evidence type="ECO:0000256" key="8">
    <source>
        <dbReference type="SAM" id="Phobius"/>
    </source>
</evidence>
<dbReference type="InterPro" id="IPR024528">
    <property type="entry name" value="ThrE_2"/>
</dbReference>
<evidence type="ECO:0000313" key="11">
    <source>
        <dbReference type="Proteomes" id="UP000465601"/>
    </source>
</evidence>
<sequence length="147" mass="15898">MLLYLKHFIFAFIATIGFAFLFNTPKSALLKSALAGAFGWLLFIASDTKTGSVVVSTFLASLLIGLIGEVYAITDKKPITVFIIPGIIPLVPGFKLYYTMISILEGDLLKASSFGSEALMITIAISGALTVVLSINSFRKRIMAKRI</sequence>
<dbReference type="Proteomes" id="UP000465601">
    <property type="component" value="Unassembled WGS sequence"/>
</dbReference>
<dbReference type="InterPro" id="IPR050539">
    <property type="entry name" value="ThrE_Dicarb/AminoAcid_Exp"/>
</dbReference>
<evidence type="ECO:0000256" key="4">
    <source>
        <dbReference type="ARBA" id="ARBA00022692"/>
    </source>
</evidence>
<reference evidence="10 11" key="1">
    <citation type="submission" date="2019-10" db="EMBL/GenBank/DDBJ databases">
        <title>Alkaliphilus serpentinus sp. nov. and Alkaliphilus pronyensis sp. nov., two novel anaerobic alkaliphilic species isolated from the serpentinized-hosted hydrothermal field of the Prony Bay (New Caledonia).</title>
        <authorList>
            <person name="Postec A."/>
        </authorList>
    </citation>
    <scope>NUCLEOTIDE SEQUENCE [LARGE SCALE GENOMIC DNA]</scope>
    <source>
        <strain evidence="10 11">LacT</strain>
    </source>
</reference>
<evidence type="ECO:0000256" key="5">
    <source>
        <dbReference type="ARBA" id="ARBA00022989"/>
    </source>
</evidence>
<protein>
    <submittedName>
        <fullName evidence="10">Threonine/serine exporter</fullName>
    </submittedName>
</protein>